<reference evidence="1 2" key="1">
    <citation type="journal article" date="2022" name="New Phytol.">
        <title>Ecological generalism drives hyperdiversity of secondary metabolite gene clusters in xylarialean endophytes.</title>
        <authorList>
            <person name="Franco M.E.E."/>
            <person name="Wisecaver J.H."/>
            <person name="Arnold A.E."/>
            <person name="Ju Y.M."/>
            <person name="Slot J.C."/>
            <person name="Ahrendt S."/>
            <person name="Moore L.P."/>
            <person name="Eastman K.E."/>
            <person name="Scott K."/>
            <person name="Konkel Z."/>
            <person name="Mondo S.J."/>
            <person name="Kuo A."/>
            <person name="Hayes R.D."/>
            <person name="Haridas S."/>
            <person name="Andreopoulos B."/>
            <person name="Riley R."/>
            <person name="LaButti K."/>
            <person name="Pangilinan J."/>
            <person name="Lipzen A."/>
            <person name="Amirebrahimi M."/>
            <person name="Yan J."/>
            <person name="Adam C."/>
            <person name="Keymanesh K."/>
            <person name="Ng V."/>
            <person name="Louie K."/>
            <person name="Northen T."/>
            <person name="Drula E."/>
            <person name="Henrissat B."/>
            <person name="Hsieh H.M."/>
            <person name="Youens-Clark K."/>
            <person name="Lutzoni F."/>
            <person name="Miadlikowska J."/>
            <person name="Eastwood D.C."/>
            <person name="Hamelin R.C."/>
            <person name="Grigoriev I.V."/>
            <person name="U'Ren J.M."/>
        </authorList>
    </citation>
    <scope>NUCLEOTIDE SEQUENCE [LARGE SCALE GENOMIC DNA]</scope>
    <source>
        <strain evidence="1 2">CBS 119005</strain>
    </source>
</reference>
<proteinExistence type="predicted"/>
<accession>A0ACB9ZHL5</accession>
<evidence type="ECO:0000313" key="2">
    <source>
        <dbReference type="Proteomes" id="UP001497700"/>
    </source>
</evidence>
<dbReference type="EMBL" id="MU393422">
    <property type="protein sequence ID" value="KAI4870949.1"/>
    <property type="molecule type" value="Genomic_DNA"/>
</dbReference>
<organism evidence="1 2">
    <name type="scientific">Hypoxylon rubiginosum</name>
    <dbReference type="NCBI Taxonomy" id="110542"/>
    <lineage>
        <taxon>Eukaryota</taxon>
        <taxon>Fungi</taxon>
        <taxon>Dikarya</taxon>
        <taxon>Ascomycota</taxon>
        <taxon>Pezizomycotina</taxon>
        <taxon>Sordariomycetes</taxon>
        <taxon>Xylariomycetidae</taxon>
        <taxon>Xylariales</taxon>
        <taxon>Hypoxylaceae</taxon>
        <taxon>Hypoxylon</taxon>
    </lineage>
</organism>
<evidence type="ECO:0000313" key="1">
    <source>
        <dbReference type="EMBL" id="KAI4870949.1"/>
    </source>
</evidence>
<keyword evidence="2" id="KW-1185">Reference proteome</keyword>
<name>A0ACB9ZHL5_9PEZI</name>
<comment type="caution">
    <text evidence="1">The sequence shown here is derived from an EMBL/GenBank/DDBJ whole genome shotgun (WGS) entry which is preliminary data.</text>
</comment>
<sequence>MAGDMAIQTPLALLAQPTIPCSAAYESLRLPSYTRSIRLLSLDPSNDFATPLAGTLRQVSLDDADCPQFNALSYVWAYTNVSILAPILALLRRGKPQAQIYHELFLALLRQSSLAIILLLDAGRDAGSIADAAMAGAPSWVPNWGRWPTITIPDNYFARLRLGITTGFNPRVGLGQGPGTLLVYGHLKGHIEVCQGRFRKIDIDANITTLYKAVKTSVTWARAARNKTQLLTDFSFDWGSLSPNPDEDDVEQFFVKEMENCRPQDQSRDVAKKITRNLLEDKRILAYFIHLVNTITLDDRPKFLTSRGYIGCGSKGIAVGDRIALIDGVPAAPLILRPHNTSSPGISDAGIAKEVGASARCCGRAGRAQQ</sequence>
<dbReference type="Proteomes" id="UP001497700">
    <property type="component" value="Unassembled WGS sequence"/>
</dbReference>
<gene>
    <name evidence="1" type="ORF">F4820DRAFT_442812</name>
</gene>
<protein>
    <submittedName>
        <fullName evidence="1">Uncharacterized protein</fullName>
    </submittedName>
</protein>